<dbReference type="NCBIfam" id="TIGR03915">
    <property type="entry name" value="SAM_7_link_chp"/>
    <property type="match status" value="1"/>
</dbReference>
<dbReference type="InterPro" id="IPR036895">
    <property type="entry name" value="Uracil-DNA_glycosylase-like_sf"/>
</dbReference>
<dbReference type="NCBIfam" id="TIGR03914">
    <property type="entry name" value="UDG_fam_dom"/>
    <property type="match status" value="1"/>
</dbReference>
<dbReference type="InterPro" id="IPR025404">
    <property type="entry name" value="DUF4130"/>
</dbReference>
<dbReference type="AlphaFoldDB" id="A0A7G5IL08"/>
<dbReference type="InterPro" id="IPR005122">
    <property type="entry name" value="Uracil-DNA_glycosylase-like"/>
</dbReference>
<evidence type="ECO:0000256" key="6">
    <source>
        <dbReference type="ARBA" id="ARBA00022801"/>
    </source>
</evidence>
<evidence type="ECO:0000256" key="7">
    <source>
        <dbReference type="ARBA" id="ARBA00023004"/>
    </source>
</evidence>
<evidence type="ECO:0000256" key="9">
    <source>
        <dbReference type="ARBA" id="ARBA00023204"/>
    </source>
</evidence>
<evidence type="ECO:0000256" key="4">
    <source>
        <dbReference type="ARBA" id="ARBA00022723"/>
    </source>
</evidence>
<dbReference type="Proteomes" id="UP000515292">
    <property type="component" value="Chromosome"/>
</dbReference>
<dbReference type="Pfam" id="PF13566">
    <property type="entry name" value="DUF4130"/>
    <property type="match status" value="1"/>
</dbReference>
<evidence type="ECO:0000256" key="8">
    <source>
        <dbReference type="ARBA" id="ARBA00023014"/>
    </source>
</evidence>
<organism evidence="11 12">
    <name type="scientific">Sandaracinobacteroides saxicola</name>
    <dbReference type="NCBI Taxonomy" id="2759707"/>
    <lineage>
        <taxon>Bacteria</taxon>
        <taxon>Pseudomonadati</taxon>
        <taxon>Pseudomonadota</taxon>
        <taxon>Alphaproteobacteria</taxon>
        <taxon>Sphingomonadales</taxon>
        <taxon>Sphingosinicellaceae</taxon>
        <taxon>Sandaracinobacteroides</taxon>
    </lineage>
</organism>
<dbReference type="CDD" id="cd10030">
    <property type="entry name" value="UDG-F4_TTUDGA_SPO1dp_like"/>
    <property type="match status" value="1"/>
</dbReference>
<keyword evidence="4" id="KW-0479">Metal-binding</keyword>
<gene>
    <name evidence="11" type="ORF">H3309_06195</name>
</gene>
<dbReference type="GO" id="GO:0097506">
    <property type="term" value="F:deaminated base DNA N-glycosylase activity"/>
    <property type="evidence" value="ECO:0007669"/>
    <property type="project" value="UniProtKB-ARBA"/>
</dbReference>
<keyword evidence="7" id="KW-0408">Iron</keyword>
<dbReference type="SUPFAM" id="SSF52141">
    <property type="entry name" value="Uracil-DNA glycosylase-like"/>
    <property type="match status" value="1"/>
</dbReference>
<keyword evidence="5" id="KW-0227">DNA damage</keyword>
<keyword evidence="6" id="KW-0378">Hydrolase</keyword>
<name>A0A7G5IL08_9SPHN</name>
<evidence type="ECO:0000313" key="11">
    <source>
        <dbReference type="EMBL" id="QMW24050.1"/>
    </source>
</evidence>
<evidence type="ECO:0000259" key="10">
    <source>
        <dbReference type="SMART" id="SM00986"/>
    </source>
</evidence>
<dbReference type="SMART" id="SM00987">
    <property type="entry name" value="UreE_C"/>
    <property type="match status" value="1"/>
</dbReference>
<evidence type="ECO:0000313" key="12">
    <source>
        <dbReference type="Proteomes" id="UP000515292"/>
    </source>
</evidence>
<keyword evidence="3" id="KW-0004">4Fe-4S</keyword>
<feature type="domain" description="Uracil-DNA glycosylase-like" evidence="10">
    <location>
        <begin position="296"/>
        <end position="456"/>
    </location>
</feature>
<evidence type="ECO:0000256" key="1">
    <source>
        <dbReference type="ARBA" id="ARBA00006521"/>
    </source>
</evidence>
<dbReference type="GO" id="GO:0006281">
    <property type="term" value="P:DNA repair"/>
    <property type="evidence" value="ECO:0007669"/>
    <property type="project" value="UniProtKB-KW"/>
</dbReference>
<evidence type="ECO:0000256" key="2">
    <source>
        <dbReference type="ARBA" id="ARBA00019403"/>
    </source>
</evidence>
<dbReference type="PANTHER" id="PTHR33693">
    <property type="entry name" value="TYPE-5 URACIL-DNA GLYCOSYLASE"/>
    <property type="match status" value="1"/>
</dbReference>
<evidence type="ECO:0000256" key="3">
    <source>
        <dbReference type="ARBA" id="ARBA00022485"/>
    </source>
</evidence>
<dbReference type="GO" id="GO:0046872">
    <property type="term" value="F:metal ion binding"/>
    <property type="evidence" value="ECO:0007669"/>
    <property type="project" value="UniProtKB-KW"/>
</dbReference>
<dbReference type="InterPro" id="IPR023875">
    <property type="entry name" value="DNA_repair_put"/>
</dbReference>
<dbReference type="EMBL" id="CP059851">
    <property type="protein sequence ID" value="QMW24050.1"/>
    <property type="molecule type" value="Genomic_DNA"/>
</dbReference>
<dbReference type="SMART" id="SM00986">
    <property type="entry name" value="UDG"/>
    <property type="match status" value="1"/>
</dbReference>
<keyword evidence="12" id="KW-1185">Reference proteome</keyword>
<dbReference type="GO" id="GO:0051539">
    <property type="term" value="F:4 iron, 4 sulfur cluster binding"/>
    <property type="evidence" value="ECO:0007669"/>
    <property type="project" value="UniProtKB-KW"/>
</dbReference>
<reference evidence="11 12" key="1">
    <citation type="submission" date="2020-07" db="EMBL/GenBank/DDBJ databases">
        <title>Complete genome sequence for Sandaracinobacter sp. M6.</title>
        <authorList>
            <person name="Tang Y."/>
            <person name="Liu Q."/>
            <person name="Guo Z."/>
            <person name="Lei P."/>
            <person name="Huang B."/>
        </authorList>
    </citation>
    <scope>NUCLEOTIDE SEQUENCE [LARGE SCALE GENOMIC DNA]</scope>
    <source>
        <strain evidence="11 12">M6</strain>
    </source>
</reference>
<dbReference type="InterPro" id="IPR005273">
    <property type="entry name" value="Ura-DNA_glyco_family4"/>
</dbReference>
<dbReference type="Pfam" id="PF03167">
    <property type="entry name" value="UDG"/>
    <property type="match status" value="1"/>
</dbReference>
<sequence length="472" mass="51053">MPTVLLNHPADFDGWRAAARRLTGESVPPGDVDWQVAGVTTPDLFGTEPERDAAPAAALRVPRGFIELAQRVVCHRDGERFRLLHQALVRLQAAPKLLQDRADPLVDRLEAMAKRVGRDVHKMRAFVRFREVADDAGGHFIAWFEPEHHILRFNAGFFVRRFANQRWTILTPDASAHWDGAGLSFLPGAARGDAPAEDPVEAIWQTYFSSIFNPARLKVKAMTSEMPKKYWKNMPEAALIPGMIAGAQARTVAMLERAMPEGDQEEGAAAALTGLRAEAARCKRCPLFGPATQTVFGEGPADARLMLVGEQPGDQEDVAGRVFVGPAGQLLDQALAAAGVDRARLYVTNAVKHFKFEQRGPRRIHDKADVSEIEACRWWLNAERKAVAPTLTVMLGAVAARSLTGRAVAIGKERGRVFALPDGTAGLITAHPSAVLRVPDAAARDAALAALVSDLRAAAAFVEGENGASDGT</sequence>
<proteinExistence type="inferred from homology"/>
<dbReference type="Gene3D" id="3.40.470.10">
    <property type="entry name" value="Uracil-DNA glycosylase-like domain"/>
    <property type="match status" value="1"/>
</dbReference>
<keyword evidence="8" id="KW-0411">Iron-sulfur</keyword>
<comment type="similarity">
    <text evidence="1">Belongs to the uracil-DNA glycosylase (UDG) superfamily. Type 4 (UDGa) family.</text>
</comment>
<dbReference type="PANTHER" id="PTHR33693:SF9">
    <property type="entry name" value="TYPE-4 URACIL-DNA GLYCOSYLASE"/>
    <property type="match status" value="1"/>
</dbReference>
<dbReference type="InterPro" id="IPR051536">
    <property type="entry name" value="UDG_Type-4/5"/>
</dbReference>
<keyword evidence="9" id="KW-0234">DNA repair</keyword>
<accession>A0A7G5IL08</accession>
<dbReference type="KEGG" id="sand:H3309_06195"/>
<evidence type="ECO:0000256" key="5">
    <source>
        <dbReference type="ARBA" id="ARBA00022763"/>
    </source>
</evidence>
<dbReference type="RefSeq" id="WP_182297873.1">
    <property type="nucleotide sequence ID" value="NZ_CP059851.1"/>
</dbReference>
<protein>
    <recommendedName>
        <fullName evidence="2">Type-4 uracil-DNA glycosylase</fullName>
    </recommendedName>
</protein>